<gene>
    <name evidence="1" type="ORF">Mal48_36850</name>
</gene>
<dbReference type="KEGG" id="tpol:Mal48_36850"/>
<dbReference type="EMBL" id="CP036267">
    <property type="protein sequence ID" value="QDT34425.1"/>
    <property type="molecule type" value="Genomic_DNA"/>
</dbReference>
<reference evidence="1 2" key="1">
    <citation type="submission" date="2019-02" db="EMBL/GenBank/DDBJ databases">
        <title>Deep-cultivation of Planctomycetes and their phenomic and genomic characterization uncovers novel biology.</title>
        <authorList>
            <person name="Wiegand S."/>
            <person name="Jogler M."/>
            <person name="Boedeker C."/>
            <person name="Pinto D."/>
            <person name="Vollmers J."/>
            <person name="Rivas-Marin E."/>
            <person name="Kohn T."/>
            <person name="Peeters S.H."/>
            <person name="Heuer A."/>
            <person name="Rast P."/>
            <person name="Oberbeckmann S."/>
            <person name="Bunk B."/>
            <person name="Jeske O."/>
            <person name="Meyerdierks A."/>
            <person name="Storesund J.E."/>
            <person name="Kallscheuer N."/>
            <person name="Luecker S."/>
            <person name="Lage O.M."/>
            <person name="Pohl T."/>
            <person name="Merkel B.J."/>
            <person name="Hornburger P."/>
            <person name="Mueller R.-W."/>
            <person name="Bruemmer F."/>
            <person name="Labrenz M."/>
            <person name="Spormann A.M."/>
            <person name="Op den Camp H."/>
            <person name="Overmann J."/>
            <person name="Amann R."/>
            <person name="Jetten M.S.M."/>
            <person name="Mascher T."/>
            <person name="Medema M.H."/>
            <person name="Devos D.P."/>
            <person name="Kaster A.-K."/>
            <person name="Ovreas L."/>
            <person name="Rohde M."/>
            <person name="Galperin M.Y."/>
            <person name="Jogler C."/>
        </authorList>
    </citation>
    <scope>NUCLEOTIDE SEQUENCE [LARGE SCALE GENOMIC DNA]</scope>
    <source>
        <strain evidence="1 2">Mal48</strain>
    </source>
</reference>
<organism evidence="1 2">
    <name type="scientific">Thalassoglobus polymorphus</name>
    <dbReference type="NCBI Taxonomy" id="2527994"/>
    <lineage>
        <taxon>Bacteria</taxon>
        <taxon>Pseudomonadati</taxon>
        <taxon>Planctomycetota</taxon>
        <taxon>Planctomycetia</taxon>
        <taxon>Planctomycetales</taxon>
        <taxon>Planctomycetaceae</taxon>
        <taxon>Thalassoglobus</taxon>
    </lineage>
</organism>
<evidence type="ECO:0000313" key="1">
    <source>
        <dbReference type="EMBL" id="QDT34425.1"/>
    </source>
</evidence>
<proteinExistence type="predicted"/>
<accession>A0A517QS38</accession>
<evidence type="ECO:0000313" key="2">
    <source>
        <dbReference type="Proteomes" id="UP000315724"/>
    </source>
</evidence>
<name>A0A517QS38_9PLAN</name>
<dbReference type="Proteomes" id="UP000315724">
    <property type="component" value="Chromosome"/>
</dbReference>
<protein>
    <submittedName>
        <fullName evidence="1">Uncharacterized protein</fullName>
    </submittedName>
</protein>
<sequence>MSTTGIECQSDEFKQKNVSQLTRLAGCETLGLRLSFDSLTSGPLELKLKSPFRSRSHSTRCERLTCSFQLPQLSQIDLWLDVRASWGTVNDVIGLVSTGTTRFGNFKFQGSQASLHSRFYEFSALPEPQSDESALWSHRIAFRPAQASLVRTLFRVRNDAG</sequence>
<keyword evidence="2" id="KW-1185">Reference proteome</keyword>
<dbReference type="AlphaFoldDB" id="A0A517QS38"/>